<name>A0ABN3TF99_9ACTN</name>
<evidence type="ECO:0008006" key="3">
    <source>
        <dbReference type="Google" id="ProtNLM"/>
    </source>
</evidence>
<organism evidence="1 2">
    <name type="scientific">Nonomuraea recticatena</name>
    <dbReference type="NCBI Taxonomy" id="46178"/>
    <lineage>
        <taxon>Bacteria</taxon>
        <taxon>Bacillati</taxon>
        <taxon>Actinomycetota</taxon>
        <taxon>Actinomycetes</taxon>
        <taxon>Streptosporangiales</taxon>
        <taxon>Streptosporangiaceae</taxon>
        <taxon>Nonomuraea</taxon>
    </lineage>
</organism>
<protein>
    <recommendedName>
        <fullName evidence="3">EamA family transporter</fullName>
    </recommendedName>
</protein>
<reference evidence="1 2" key="1">
    <citation type="journal article" date="2019" name="Int. J. Syst. Evol. Microbiol.">
        <title>The Global Catalogue of Microorganisms (GCM) 10K type strain sequencing project: providing services to taxonomists for standard genome sequencing and annotation.</title>
        <authorList>
            <consortium name="The Broad Institute Genomics Platform"/>
            <consortium name="The Broad Institute Genome Sequencing Center for Infectious Disease"/>
            <person name="Wu L."/>
            <person name="Ma J."/>
        </authorList>
    </citation>
    <scope>NUCLEOTIDE SEQUENCE [LARGE SCALE GENOMIC DNA]</scope>
    <source>
        <strain evidence="1 2">JCM 6835</strain>
    </source>
</reference>
<gene>
    <name evidence="1" type="ORF">GCM10010412_099810</name>
</gene>
<evidence type="ECO:0000313" key="1">
    <source>
        <dbReference type="EMBL" id="GAA2701884.1"/>
    </source>
</evidence>
<keyword evidence="2" id="KW-1185">Reference proteome</keyword>
<accession>A0ABN3TF99</accession>
<sequence length="96" mass="9831">MTTATAAARAAPSLRRAGARLRSHRLSLLGAALCWGLAAVTMKHALAARLASPSMAATVAPFQQAARSARGVPSCSAASSSWAARARQIVCSPRSM</sequence>
<proteinExistence type="predicted"/>
<dbReference type="RefSeq" id="WP_346158116.1">
    <property type="nucleotide sequence ID" value="NZ_BAAATE010000073.1"/>
</dbReference>
<dbReference type="Proteomes" id="UP001501666">
    <property type="component" value="Unassembled WGS sequence"/>
</dbReference>
<comment type="caution">
    <text evidence="1">The sequence shown here is derived from an EMBL/GenBank/DDBJ whole genome shotgun (WGS) entry which is preliminary data.</text>
</comment>
<evidence type="ECO:0000313" key="2">
    <source>
        <dbReference type="Proteomes" id="UP001501666"/>
    </source>
</evidence>
<dbReference type="EMBL" id="BAAATE010000073">
    <property type="protein sequence ID" value="GAA2701884.1"/>
    <property type="molecule type" value="Genomic_DNA"/>
</dbReference>